<evidence type="ECO:0000313" key="3">
    <source>
        <dbReference type="EMBL" id="EER34099.1"/>
    </source>
</evidence>
<reference evidence="3 4" key="1">
    <citation type="journal article" date="2009" name="Nature">
        <title>Evolution of pathogenicity and sexual reproduction in eight Candida genomes.</title>
        <authorList>
            <person name="Butler G."/>
            <person name="Rasmussen M.D."/>
            <person name="Lin M.F."/>
            <person name="Santos M.A."/>
            <person name="Sakthikumar S."/>
            <person name="Munro C.A."/>
            <person name="Rheinbay E."/>
            <person name="Grabherr M."/>
            <person name="Forche A."/>
            <person name="Reedy J.L."/>
            <person name="Agrafioti I."/>
            <person name="Arnaud M.B."/>
            <person name="Bates S."/>
            <person name="Brown A.J."/>
            <person name="Brunke S."/>
            <person name="Costanzo M.C."/>
            <person name="Fitzpatrick D.A."/>
            <person name="de Groot P.W."/>
            <person name="Harris D."/>
            <person name="Hoyer L.L."/>
            <person name="Hube B."/>
            <person name="Klis F.M."/>
            <person name="Kodira C."/>
            <person name="Lennard N."/>
            <person name="Logue M.E."/>
            <person name="Martin R."/>
            <person name="Neiman A.M."/>
            <person name="Nikolaou E."/>
            <person name="Quail M.A."/>
            <person name="Quinn J."/>
            <person name="Santos M.C."/>
            <person name="Schmitzberger F.F."/>
            <person name="Sherlock G."/>
            <person name="Shah P."/>
            <person name="Silverstein K.A."/>
            <person name="Skrzypek M.S."/>
            <person name="Soll D."/>
            <person name="Staggs R."/>
            <person name="Stansfield I."/>
            <person name="Stumpf M.P."/>
            <person name="Sudbery P.E."/>
            <person name="Srikantha T."/>
            <person name="Zeng Q."/>
            <person name="Berman J."/>
            <person name="Berriman M."/>
            <person name="Heitman J."/>
            <person name="Gow N.A."/>
            <person name="Lorenz M.C."/>
            <person name="Birren B.W."/>
            <person name="Kellis M."/>
            <person name="Cuomo C.A."/>
        </authorList>
    </citation>
    <scope>NUCLEOTIDE SEQUENCE [LARGE SCALE GENOMIC DNA]</scope>
    <source>
        <strain evidence="4">ATCC MYA-3404 / T1</strain>
    </source>
</reference>
<dbReference type="AlphaFoldDB" id="C5M945"/>
<organism evidence="3 4">
    <name type="scientific">Candida tropicalis (strain ATCC MYA-3404 / T1)</name>
    <name type="common">Yeast</name>
    <dbReference type="NCBI Taxonomy" id="294747"/>
    <lineage>
        <taxon>Eukaryota</taxon>
        <taxon>Fungi</taxon>
        <taxon>Dikarya</taxon>
        <taxon>Ascomycota</taxon>
        <taxon>Saccharomycotina</taxon>
        <taxon>Pichiomycetes</taxon>
        <taxon>Debaryomycetaceae</taxon>
        <taxon>Candida/Lodderomyces clade</taxon>
        <taxon>Candida</taxon>
    </lineage>
</organism>
<dbReference type="eggNOG" id="ENOG502RQEE">
    <property type="taxonomic scope" value="Eukaryota"/>
</dbReference>
<dbReference type="Proteomes" id="UP000002037">
    <property type="component" value="Unassembled WGS sequence"/>
</dbReference>
<dbReference type="KEGG" id="ctp:CTRG_02917"/>
<feature type="region of interest" description="Disordered" evidence="1">
    <location>
        <begin position="1"/>
        <end position="34"/>
    </location>
</feature>
<proteinExistence type="predicted"/>
<dbReference type="EMBL" id="GG692397">
    <property type="protein sequence ID" value="EER34099.1"/>
    <property type="molecule type" value="Genomic_DNA"/>
</dbReference>
<keyword evidence="4" id="KW-1185">Reference proteome</keyword>
<dbReference type="VEuPathDB" id="FungiDB:CTRG_02917"/>
<sequence>MTITNNNRKSTMDDSVPFPLTKNQSTSSIPTRPRNLSITTSPVISVTPHRNRSTTLNSIDNLIKEDAKYNKFNGNIKLLDDIDLEKQLIEQAGGKNKVWIFILKLLILTFVVLGSGVLIFYAL</sequence>
<dbReference type="HOGENOM" id="CLU_2014964_0_0_1"/>
<feature type="transmembrane region" description="Helical" evidence="2">
    <location>
        <begin position="98"/>
        <end position="122"/>
    </location>
</feature>
<name>C5M945_CANTT</name>
<evidence type="ECO:0000313" key="4">
    <source>
        <dbReference type="Proteomes" id="UP000002037"/>
    </source>
</evidence>
<dbReference type="GeneID" id="8299366"/>
<protein>
    <submittedName>
        <fullName evidence="3">Uncharacterized protein</fullName>
    </submittedName>
</protein>
<keyword evidence="2" id="KW-1133">Transmembrane helix</keyword>
<feature type="compositionally biased region" description="Polar residues" evidence="1">
    <location>
        <begin position="21"/>
        <end position="34"/>
    </location>
</feature>
<evidence type="ECO:0000256" key="2">
    <source>
        <dbReference type="SAM" id="Phobius"/>
    </source>
</evidence>
<keyword evidence="2" id="KW-0812">Transmembrane</keyword>
<dbReference type="RefSeq" id="XP_002548620.1">
    <property type="nucleotide sequence ID" value="XM_002548574.1"/>
</dbReference>
<evidence type="ECO:0000256" key="1">
    <source>
        <dbReference type="SAM" id="MobiDB-lite"/>
    </source>
</evidence>
<accession>C5M945</accession>
<gene>
    <name evidence="3" type="ORF">CTRG_02917</name>
</gene>
<keyword evidence="2" id="KW-0472">Membrane</keyword>
<dbReference type="OrthoDB" id="4023174at2759"/>